<proteinExistence type="inferred from homology"/>
<keyword evidence="2" id="KW-0378">Hydrolase</keyword>
<dbReference type="RefSeq" id="WP_084090210.1">
    <property type="nucleotide sequence ID" value="NZ_FWXD01000007.1"/>
</dbReference>
<dbReference type="GO" id="GO:0016998">
    <property type="term" value="P:cell wall macromolecule catabolic process"/>
    <property type="evidence" value="ECO:0007669"/>
    <property type="project" value="InterPro"/>
</dbReference>
<dbReference type="GO" id="GO:0003796">
    <property type="term" value="F:lysozyme activity"/>
    <property type="evidence" value="ECO:0007669"/>
    <property type="project" value="InterPro"/>
</dbReference>
<sequence>MLNAVIDLSHHNTISSFAAIKGAGVLGVIHKATQGTGYTDPAFAGNSTQIQVAGLLLGAYHFGEGGDAAAQASHFLSVAGKTPLLVLDFEANTQGQTMSVAEAEQFVQQVYSATGRYPGLYSGASFLKQALAGAGITSPAQTVLSKCWLWVAEYAASPQIPPLWQDWTLWQYTDGVNGDEPRTVGGVTGGCDRDQFNGSAAQLAALWQGPAS</sequence>
<gene>
    <name evidence="4" type="ORF">SAMN02745857_01548</name>
</gene>
<dbReference type="PROSITE" id="PS51904">
    <property type="entry name" value="GLYCOSYL_HYDROL_F25_2"/>
    <property type="match status" value="1"/>
</dbReference>
<dbReference type="PANTHER" id="PTHR34135:SF2">
    <property type="entry name" value="LYSOZYME"/>
    <property type="match status" value="1"/>
</dbReference>
<dbReference type="Pfam" id="PF01183">
    <property type="entry name" value="Glyco_hydro_25"/>
    <property type="match status" value="1"/>
</dbReference>
<evidence type="ECO:0000256" key="1">
    <source>
        <dbReference type="ARBA" id="ARBA00010646"/>
    </source>
</evidence>
<dbReference type="SMART" id="SM00641">
    <property type="entry name" value="Glyco_25"/>
    <property type="match status" value="1"/>
</dbReference>
<evidence type="ECO:0000313" key="4">
    <source>
        <dbReference type="EMBL" id="SMC23113.1"/>
    </source>
</evidence>
<dbReference type="SUPFAM" id="SSF51445">
    <property type="entry name" value="(Trans)glycosidases"/>
    <property type="match status" value="1"/>
</dbReference>
<dbReference type="InterPro" id="IPR017853">
    <property type="entry name" value="GH"/>
</dbReference>
<keyword evidence="5" id="KW-1185">Reference proteome</keyword>
<dbReference type="OrthoDB" id="9802228at2"/>
<name>A0A1W1XGK1_9NEIS</name>
<dbReference type="InterPro" id="IPR018077">
    <property type="entry name" value="Glyco_hydro_fam25_subgr"/>
</dbReference>
<dbReference type="Gene3D" id="3.20.20.80">
    <property type="entry name" value="Glycosidases"/>
    <property type="match status" value="1"/>
</dbReference>
<comment type="similarity">
    <text evidence="1">Belongs to the glycosyl hydrolase 25 family.</text>
</comment>
<reference evidence="4 5" key="1">
    <citation type="submission" date="2017-04" db="EMBL/GenBank/DDBJ databases">
        <authorList>
            <person name="Afonso C.L."/>
            <person name="Miller P.J."/>
            <person name="Scott M.A."/>
            <person name="Spackman E."/>
            <person name="Goraichik I."/>
            <person name="Dimitrov K.M."/>
            <person name="Suarez D.L."/>
            <person name="Swayne D.E."/>
        </authorList>
    </citation>
    <scope>NUCLEOTIDE SEQUENCE [LARGE SCALE GENOMIC DNA]</scope>
    <source>
        <strain evidence="4 5">DSM 23236</strain>
    </source>
</reference>
<dbReference type="STRING" id="1121001.SAMN02745857_01548"/>
<dbReference type="GO" id="GO:0016052">
    <property type="term" value="P:carbohydrate catabolic process"/>
    <property type="evidence" value="ECO:0007669"/>
    <property type="project" value="TreeGrafter"/>
</dbReference>
<dbReference type="EMBL" id="FWXD01000007">
    <property type="protein sequence ID" value="SMC23113.1"/>
    <property type="molecule type" value="Genomic_DNA"/>
</dbReference>
<evidence type="ECO:0000256" key="2">
    <source>
        <dbReference type="ARBA" id="ARBA00022801"/>
    </source>
</evidence>
<evidence type="ECO:0000313" key="5">
    <source>
        <dbReference type="Proteomes" id="UP000192761"/>
    </source>
</evidence>
<dbReference type="Proteomes" id="UP000192761">
    <property type="component" value="Unassembled WGS sequence"/>
</dbReference>
<dbReference type="PANTHER" id="PTHR34135">
    <property type="entry name" value="LYSOZYME"/>
    <property type="match status" value="1"/>
</dbReference>
<keyword evidence="3" id="KW-0326">Glycosidase</keyword>
<dbReference type="CDD" id="cd00599">
    <property type="entry name" value="GH25_muramidase"/>
    <property type="match status" value="1"/>
</dbReference>
<accession>A0A1W1XGK1</accession>
<dbReference type="InterPro" id="IPR002053">
    <property type="entry name" value="Glyco_hydro_25"/>
</dbReference>
<organism evidence="4 5">
    <name type="scientific">Andreprevotia lacus DSM 23236</name>
    <dbReference type="NCBI Taxonomy" id="1121001"/>
    <lineage>
        <taxon>Bacteria</taxon>
        <taxon>Pseudomonadati</taxon>
        <taxon>Pseudomonadota</taxon>
        <taxon>Betaproteobacteria</taxon>
        <taxon>Neisseriales</taxon>
        <taxon>Chitinibacteraceae</taxon>
        <taxon>Andreprevotia</taxon>
    </lineage>
</organism>
<dbReference type="AlphaFoldDB" id="A0A1W1XGK1"/>
<dbReference type="GO" id="GO:0009253">
    <property type="term" value="P:peptidoglycan catabolic process"/>
    <property type="evidence" value="ECO:0007669"/>
    <property type="project" value="InterPro"/>
</dbReference>
<evidence type="ECO:0000256" key="3">
    <source>
        <dbReference type="ARBA" id="ARBA00023295"/>
    </source>
</evidence>
<protein>
    <submittedName>
        <fullName evidence="4">Lysozyme</fullName>
    </submittedName>
</protein>